<sequence length="109" mass="12724">MYNRALKLIREYHRMSRTEVANKLGLSKSYVSELERDKKPTIDVIEKYAEAFNIPVSSLMIFAENSNNSRSERFRTFAASKVINMLDWLHEIADEDEHAESKKLKKTQA</sequence>
<dbReference type="KEGG" id="vgo:GJW-30_1_00054"/>
<evidence type="ECO:0000313" key="4">
    <source>
        <dbReference type="Proteomes" id="UP000236884"/>
    </source>
</evidence>
<reference evidence="3 4" key="1">
    <citation type="submission" date="2015-08" db="EMBL/GenBank/DDBJ databases">
        <title>Investigation of the bacterial diversity of lava forest soil.</title>
        <authorList>
            <person name="Lee J.S."/>
        </authorList>
    </citation>
    <scope>NUCLEOTIDE SEQUENCE [LARGE SCALE GENOMIC DNA]</scope>
    <source>
        <strain evidence="3 4">GJW-30</strain>
    </source>
</reference>
<dbReference type="PANTHER" id="PTHR46558:SF4">
    <property type="entry name" value="DNA-BIDING PHAGE PROTEIN"/>
    <property type="match status" value="1"/>
</dbReference>
<dbReference type="Proteomes" id="UP000236884">
    <property type="component" value="Chromosome"/>
</dbReference>
<dbReference type="GO" id="GO:0003677">
    <property type="term" value="F:DNA binding"/>
    <property type="evidence" value="ECO:0007669"/>
    <property type="project" value="UniProtKB-KW"/>
</dbReference>
<dbReference type="Gene3D" id="1.10.260.40">
    <property type="entry name" value="lambda repressor-like DNA-binding domains"/>
    <property type="match status" value="1"/>
</dbReference>
<gene>
    <name evidence="3" type="ORF">GJW-30_1_00054</name>
</gene>
<proteinExistence type="predicted"/>
<keyword evidence="1" id="KW-0238">DNA-binding</keyword>
<dbReference type="PROSITE" id="PS50943">
    <property type="entry name" value="HTH_CROC1"/>
    <property type="match status" value="1"/>
</dbReference>
<feature type="domain" description="HTH cro/C1-type" evidence="2">
    <location>
        <begin position="6"/>
        <end position="59"/>
    </location>
</feature>
<dbReference type="Pfam" id="PF01381">
    <property type="entry name" value="HTH_3"/>
    <property type="match status" value="1"/>
</dbReference>
<protein>
    <submittedName>
        <fullName evidence="3">Helix-turn-helix domain protein</fullName>
    </submittedName>
</protein>
<dbReference type="RefSeq" id="WP_096350344.1">
    <property type="nucleotide sequence ID" value="NZ_AP014946.1"/>
</dbReference>
<name>A0A0S3PNU9_9BRAD</name>
<dbReference type="InterPro" id="IPR001387">
    <property type="entry name" value="Cro/C1-type_HTH"/>
</dbReference>
<accession>A0A0S3PNU9</accession>
<evidence type="ECO:0000256" key="1">
    <source>
        <dbReference type="ARBA" id="ARBA00023125"/>
    </source>
</evidence>
<evidence type="ECO:0000313" key="3">
    <source>
        <dbReference type="EMBL" id="BAT57548.1"/>
    </source>
</evidence>
<keyword evidence="4" id="KW-1185">Reference proteome</keyword>
<dbReference type="SUPFAM" id="SSF47413">
    <property type="entry name" value="lambda repressor-like DNA-binding domains"/>
    <property type="match status" value="1"/>
</dbReference>
<evidence type="ECO:0000259" key="2">
    <source>
        <dbReference type="PROSITE" id="PS50943"/>
    </source>
</evidence>
<dbReference type="CDD" id="cd00093">
    <property type="entry name" value="HTH_XRE"/>
    <property type="match status" value="1"/>
</dbReference>
<dbReference type="PANTHER" id="PTHR46558">
    <property type="entry name" value="TRACRIPTIONAL REGULATORY PROTEIN-RELATED-RELATED"/>
    <property type="match status" value="1"/>
</dbReference>
<dbReference type="OrthoDB" id="407979at2"/>
<dbReference type="AlphaFoldDB" id="A0A0S3PNU9"/>
<dbReference type="InterPro" id="IPR010982">
    <property type="entry name" value="Lambda_DNA-bd_dom_sf"/>
</dbReference>
<dbReference type="EMBL" id="AP014946">
    <property type="protein sequence ID" value="BAT57548.1"/>
    <property type="molecule type" value="Genomic_DNA"/>
</dbReference>
<organism evidence="3 4">
    <name type="scientific">Variibacter gotjawalensis</name>
    <dbReference type="NCBI Taxonomy" id="1333996"/>
    <lineage>
        <taxon>Bacteria</taxon>
        <taxon>Pseudomonadati</taxon>
        <taxon>Pseudomonadota</taxon>
        <taxon>Alphaproteobacteria</taxon>
        <taxon>Hyphomicrobiales</taxon>
        <taxon>Nitrobacteraceae</taxon>
        <taxon>Variibacter</taxon>
    </lineage>
</organism>
<dbReference type="SMART" id="SM00530">
    <property type="entry name" value="HTH_XRE"/>
    <property type="match status" value="1"/>
</dbReference>